<dbReference type="EMBL" id="AP017928">
    <property type="protein sequence ID" value="BBA37151.1"/>
    <property type="molecule type" value="Genomic_DNA"/>
</dbReference>
<reference evidence="1 2" key="1">
    <citation type="submission" date="2016-12" db="EMBL/GenBank/DDBJ databases">
        <title>Genome sequencing of Methylocaldum marinum.</title>
        <authorList>
            <person name="Takeuchi M."/>
            <person name="Kamagata Y."/>
            <person name="Hiraoka S."/>
            <person name="Oshima K."/>
            <person name="Hattori M."/>
            <person name="Iwasaki W."/>
        </authorList>
    </citation>
    <scope>NUCLEOTIDE SEQUENCE [LARGE SCALE GENOMIC DNA]</scope>
    <source>
        <strain evidence="1 2">S8</strain>
    </source>
</reference>
<dbReference type="Proteomes" id="UP000266313">
    <property type="component" value="Chromosome"/>
</dbReference>
<evidence type="ECO:0000313" key="1">
    <source>
        <dbReference type="EMBL" id="BBA37151.1"/>
    </source>
</evidence>
<dbReference type="OrthoDB" id="9801479at2"/>
<dbReference type="AlphaFoldDB" id="A0A250L1A9"/>
<dbReference type="KEGG" id="mmai:sS8_5229"/>
<name>A0A250L1A9_9GAMM</name>
<evidence type="ECO:0000313" key="2">
    <source>
        <dbReference type="Proteomes" id="UP000266313"/>
    </source>
</evidence>
<keyword evidence="2" id="KW-1185">Reference proteome</keyword>
<dbReference type="RefSeq" id="WP_119632186.1">
    <property type="nucleotide sequence ID" value="NZ_AP017928.1"/>
</dbReference>
<proteinExistence type="predicted"/>
<protein>
    <submittedName>
        <fullName evidence="1">ABC-type multidrug transport system, ATPase and permease component</fullName>
    </submittedName>
</protein>
<gene>
    <name evidence="1" type="ORF">sS8_5229</name>
</gene>
<sequence length="69" mass="7072">MTESQGGTIVARLAATIAAGTTYRLAPGMEEGGGNRVPIAPDDVTLGAAKFQGRRVVAVTARFLAGQKQ</sequence>
<organism evidence="1 2">
    <name type="scientific">Methylocaldum marinum</name>
    <dbReference type="NCBI Taxonomy" id="1432792"/>
    <lineage>
        <taxon>Bacteria</taxon>
        <taxon>Pseudomonadati</taxon>
        <taxon>Pseudomonadota</taxon>
        <taxon>Gammaproteobacteria</taxon>
        <taxon>Methylococcales</taxon>
        <taxon>Methylococcaceae</taxon>
        <taxon>Methylocaldum</taxon>
    </lineage>
</organism>
<accession>A0A250L1A9</accession>